<evidence type="ECO:0000313" key="2">
    <source>
        <dbReference type="EMBL" id="MBS8121724.1"/>
    </source>
</evidence>
<keyword evidence="1" id="KW-0812">Transmembrane</keyword>
<reference evidence="2 3" key="1">
    <citation type="journal article" date="2021" name="Nat. Commun.">
        <title>Reductive evolution and unique predatory mode in the CPR bacterium Vampirococcus lugosii.</title>
        <authorList>
            <person name="Moreira D."/>
            <person name="Zivanovic Y."/>
            <person name="Lopez-Archilla A.I."/>
            <person name="Iniesto M."/>
            <person name="Lopez-Garcia P."/>
        </authorList>
    </citation>
    <scope>NUCLEOTIDE SEQUENCE [LARGE SCALE GENOMIC DNA]</scope>
    <source>
        <strain evidence="2">Chiprana</strain>
    </source>
</reference>
<evidence type="ECO:0000313" key="3">
    <source>
        <dbReference type="Proteomes" id="UP000680365"/>
    </source>
</evidence>
<keyword evidence="1" id="KW-0472">Membrane</keyword>
<evidence type="ECO:0000256" key="1">
    <source>
        <dbReference type="SAM" id="Phobius"/>
    </source>
</evidence>
<keyword evidence="1" id="KW-1133">Transmembrane helix</keyword>
<name>A0ABS5QKT7_9BACT</name>
<dbReference type="Proteomes" id="UP000680365">
    <property type="component" value="Unassembled WGS sequence"/>
</dbReference>
<comment type="caution">
    <text evidence="2">The sequence shown here is derived from an EMBL/GenBank/DDBJ whole genome shotgun (WGS) entry which is preliminary data.</text>
</comment>
<protein>
    <submittedName>
        <fullName evidence="2">Uncharacterized protein</fullName>
    </submittedName>
</protein>
<dbReference type="EMBL" id="JAEDAM010000012">
    <property type="protein sequence ID" value="MBS8121724.1"/>
    <property type="molecule type" value="Genomic_DNA"/>
</dbReference>
<feature type="transmembrane region" description="Helical" evidence="1">
    <location>
        <begin position="9"/>
        <end position="32"/>
    </location>
</feature>
<dbReference type="RefSeq" id="WP_213348533.1">
    <property type="nucleotide sequence ID" value="NZ_JAEDAM010000012.1"/>
</dbReference>
<accession>A0ABS5QKT7</accession>
<sequence>MGIKIKNTILIILQIPFYICLFISLLFFIAFISGQEGFEIEVVFGRLIISSLFGAPYIVLKCFTKSSKQNNTKLNNIICPNCGAKIQKKCKKESYIKCDYCSNTFWID</sequence>
<proteinExistence type="predicted"/>
<keyword evidence="3" id="KW-1185">Reference proteome</keyword>
<gene>
    <name evidence="2" type="ORF">VAMP_21n179</name>
</gene>
<feature type="transmembrane region" description="Helical" evidence="1">
    <location>
        <begin position="44"/>
        <end position="63"/>
    </location>
</feature>
<organism evidence="2 3">
    <name type="scientific">Candidatus Vampirococcus lugosii</name>
    <dbReference type="NCBI Taxonomy" id="2789015"/>
    <lineage>
        <taxon>Bacteria</taxon>
        <taxon>Candidatus Absconditibacteriota</taxon>
        <taxon>Vampirococcus</taxon>
    </lineage>
</organism>